<reference evidence="1 2" key="1">
    <citation type="journal article" date="2014" name="J Genomics">
        <title>Draft Genome Sequence of the Extremely Halophilic Phototrophic Purple Sulfur Bacterium Halorhodospira halochloris.</title>
        <authorList>
            <person name="Singh K.S."/>
            <person name="Kirksey J."/>
            <person name="Hoff W.D."/>
            <person name="Deole R."/>
        </authorList>
    </citation>
    <scope>NUCLEOTIDE SEQUENCE [LARGE SCALE GENOMIC DNA]</scope>
    <source>
        <strain evidence="1 2">A</strain>
    </source>
</reference>
<evidence type="ECO:0000313" key="1">
    <source>
        <dbReference type="EMBL" id="AHK80336.1"/>
    </source>
</evidence>
<accession>W8KXQ4</accession>
<sequence>MMPDQVQRAVELLESLPEPYQGTAVSLLTRLVDDLSAVPEKRARQVFAALEKPGMTDSEVFAKVAELSFVGRQRSPTLQESLQLSHTRSLHQLDRLMSEAGGSCGLPKACELLGGISRQALEGRIERGTILWARIGGERRFPLAQFDITRSRVHPGVREVLGELRHVVSPVGQLVFFLAPKPALDGRRPIDLVRTGDRMDEVKRAARLYLEQSGI</sequence>
<dbReference type="GO" id="GO:0003677">
    <property type="term" value="F:DNA binding"/>
    <property type="evidence" value="ECO:0007669"/>
    <property type="project" value="UniProtKB-KW"/>
</dbReference>
<dbReference type="Proteomes" id="UP000019442">
    <property type="component" value="Chromosome"/>
</dbReference>
<proteinExistence type="predicted"/>
<dbReference type="EMBL" id="CP007268">
    <property type="protein sequence ID" value="AHK80336.1"/>
    <property type="molecule type" value="Genomic_DNA"/>
</dbReference>
<dbReference type="HOGENOM" id="CLU_112413_0_0_6"/>
<protein>
    <submittedName>
        <fullName evidence="1">DNA-binding protein</fullName>
    </submittedName>
</protein>
<keyword evidence="1" id="KW-0238">DNA-binding</keyword>
<organism evidence="1 2">
    <name type="scientific">Ectothiorhodospira haloalkaliphila</name>
    <dbReference type="NCBI Taxonomy" id="421628"/>
    <lineage>
        <taxon>Bacteria</taxon>
        <taxon>Pseudomonadati</taxon>
        <taxon>Pseudomonadota</taxon>
        <taxon>Gammaproteobacteria</taxon>
        <taxon>Chromatiales</taxon>
        <taxon>Ectothiorhodospiraceae</taxon>
        <taxon>Ectothiorhodospira</taxon>
    </lineage>
</organism>
<dbReference type="KEGG" id="hhc:M911_15600"/>
<name>W8KXQ4_9GAMM</name>
<dbReference type="AlphaFoldDB" id="W8KXQ4"/>
<evidence type="ECO:0000313" key="2">
    <source>
        <dbReference type="Proteomes" id="UP000019442"/>
    </source>
</evidence>
<reference evidence="2" key="2">
    <citation type="submission" date="2014-02" db="EMBL/GenBank/DDBJ databases">
        <title>Draft Genome Sequence of extremely halophilic bacteria Halorhodospira halochloris.</title>
        <authorList>
            <person name="Singh K.S."/>
        </authorList>
    </citation>
    <scope>NUCLEOTIDE SEQUENCE [LARGE SCALE GENOMIC DNA]</scope>
    <source>
        <strain evidence="2">A</strain>
    </source>
</reference>
<gene>
    <name evidence="1" type="ORF">M911_15600</name>
</gene>
<keyword evidence="2" id="KW-1185">Reference proteome</keyword>